<dbReference type="Proteomes" id="UP000095767">
    <property type="component" value="Unassembled WGS sequence"/>
</dbReference>
<evidence type="ECO:0000313" key="1">
    <source>
        <dbReference type="EMBL" id="OEL21422.1"/>
    </source>
</evidence>
<reference evidence="1 2" key="1">
    <citation type="submission" date="2016-09" db="EMBL/GenBank/DDBJ databases">
        <title>The draft genome of Dichanthelium oligosanthes: A C3 panicoid grass species.</title>
        <authorList>
            <person name="Studer A.J."/>
            <person name="Schnable J.C."/>
            <person name="Brutnell T.P."/>
        </authorList>
    </citation>
    <scope>NUCLEOTIDE SEQUENCE [LARGE SCALE GENOMIC DNA]</scope>
    <source>
        <strain evidence="2">cv. Kellogg 1175</strain>
        <tissue evidence="1">Leaf</tissue>
    </source>
</reference>
<comment type="caution">
    <text evidence="1">The sequence shown here is derived from an EMBL/GenBank/DDBJ whole genome shotgun (WGS) entry which is preliminary data.</text>
</comment>
<gene>
    <name evidence="1" type="ORF">BAE44_0017561</name>
</gene>
<sequence length="87" mass="9643">MDFARKKPVRVKSIGDRPILAGTSSCLGGWCPATRLGLRPNTVYWMSPEDKRLHVCDIGTGIEEVQEPCKGVAEASCQPFWMIPEHS</sequence>
<protein>
    <submittedName>
        <fullName evidence="1">Uncharacterized protein</fullName>
    </submittedName>
</protein>
<dbReference type="OrthoDB" id="676966at2759"/>
<evidence type="ECO:0000313" key="2">
    <source>
        <dbReference type="Proteomes" id="UP000095767"/>
    </source>
</evidence>
<proteinExistence type="predicted"/>
<organism evidence="1 2">
    <name type="scientific">Dichanthelium oligosanthes</name>
    <dbReference type="NCBI Taxonomy" id="888268"/>
    <lineage>
        <taxon>Eukaryota</taxon>
        <taxon>Viridiplantae</taxon>
        <taxon>Streptophyta</taxon>
        <taxon>Embryophyta</taxon>
        <taxon>Tracheophyta</taxon>
        <taxon>Spermatophyta</taxon>
        <taxon>Magnoliopsida</taxon>
        <taxon>Liliopsida</taxon>
        <taxon>Poales</taxon>
        <taxon>Poaceae</taxon>
        <taxon>PACMAD clade</taxon>
        <taxon>Panicoideae</taxon>
        <taxon>Panicodae</taxon>
        <taxon>Paniceae</taxon>
        <taxon>Dichantheliinae</taxon>
        <taxon>Dichanthelium</taxon>
    </lineage>
</organism>
<keyword evidence="2" id="KW-1185">Reference proteome</keyword>
<dbReference type="EMBL" id="LWDX02047895">
    <property type="protein sequence ID" value="OEL21422.1"/>
    <property type="molecule type" value="Genomic_DNA"/>
</dbReference>
<name>A0A1E5V8F2_9POAL</name>
<dbReference type="AlphaFoldDB" id="A0A1E5V8F2"/>
<accession>A0A1E5V8F2</accession>